<dbReference type="InterPro" id="IPR051673">
    <property type="entry name" value="SSDNA_exonuclease_RecJ"/>
</dbReference>
<gene>
    <name evidence="10" type="primary">recJ</name>
    <name evidence="10" type="ORF">DZC52_02865</name>
</gene>
<evidence type="ECO:0000256" key="3">
    <source>
        <dbReference type="ARBA" id="ARBA00022722"/>
    </source>
</evidence>
<dbReference type="Pfam" id="PF17768">
    <property type="entry name" value="RecJ_OB"/>
    <property type="match status" value="1"/>
</dbReference>
<feature type="domain" description="DDH" evidence="7">
    <location>
        <begin position="73"/>
        <end position="231"/>
    </location>
</feature>
<sequence length="576" mass="61959">MADLALIRRVHVKRREGLGSSVSGVHPVVGRVLSARGAATVPDYSLAKLLPPTLGGLEAACEILEEAIRGDQRIVVVGDFDADGATGTALAVRGLKALGAADVHWRVPDRFRHGYGLGPTLVGELTDLRPDLVLTVDQGVSSHEGVAMAREAGMRVIVTDHHLPGDCLPPADAIVNPNLSGERFGSTALAGVGVVFYLLMALRSHLRERGRFGAGREPRLDQWLDLVALGTVADLVPLDENNRRLVQQGLLRIRAGRCLAGIRALLEVAGRNLRHVDASDMGFAAGPRLNAAGRLEDMGVGIRCLLADSESEAVELAARLDALNRERQSLQADMQEAAEAQAQELAERIEGDLQGLCVFDSEWHQGVVGLVAGRLVERLQRPVIAFAPAESGGSELKGSGRSPSGVHMRDLLVEIDARHPGLIERFGGHARAAGLSLPEARLDAFRQAFDEALSERVFEPDIVHSDGALSAEELSLETATALAEAGPWGQAWPEPLFDGRFRICERRVVGSHHLKLRLEPEGGGPVLDAIAFGAGSLCHRELPDPMGVVYELDINRWQGRVIPQMRIRYLIDSLEG</sequence>
<evidence type="ECO:0000256" key="4">
    <source>
        <dbReference type="ARBA" id="ARBA00022801"/>
    </source>
</evidence>
<proteinExistence type="inferred from homology"/>
<evidence type="ECO:0000259" key="8">
    <source>
        <dbReference type="Pfam" id="PF02272"/>
    </source>
</evidence>
<accession>A0A3E1KBT0</accession>
<reference evidence="10 11" key="1">
    <citation type="submission" date="2018-08" db="EMBL/GenBank/DDBJ databases">
        <title>Wenzhouxiangella salilacus sp. nov., a novel bacterium isolated from a saline lake in Xinjiang Province, China.</title>
        <authorList>
            <person name="Han S."/>
        </authorList>
    </citation>
    <scope>NUCLEOTIDE SEQUENCE [LARGE SCALE GENOMIC DNA]</scope>
    <source>
        <strain evidence="10 11">XDB06</strain>
    </source>
</reference>
<dbReference type="InterPro" id="IPR041122">
    <property type="entry name" value="RecJ_OB"/>
</dbReference>
<evidence type="ECO:0000259" key="7">
    <source>
        <dbReference type="Pfam" id="PF01368"/>
    </source>
</evidence>
<evidence type="ECO:0000313" key="11">
    <source>
        <dbReference type="Proteomes" id="UP000260351"/>
    </source>
</evidence>
<keyword evidence="6" id="KW-0175">Coiled coil</keyword>
<keyword evidence="3" id="KW-0540">Nuclease</keyword>
<feature type="domain" description="DHHA1" evidence="8">
    <location>
        <begin position="358"/>
        <end position="455"/>
    </location>
</feature>
<keyword evidence="5 10" id="KW-0269">Exonuclease</keyword>
<dbReference type="GO" id="GO:0006281">
    <property type="term" value="P:DNA repair"/>
    <property type="evidence" value="ECO:0007669"/>
    <property type="project" value="InterPro"/>
</dbReference>
<dbReference type="Proteomes" id="UP000260351">
    <property type="component" value="Unassembled WGS sequence"/>
</dbReference>
<keyword evidence="11" id="KW-1185">Reference proteome</keyword>
<dbReference type="GO" id="GO:0003676">
    <property type="term" value="F:nucleic acid binding"/>
    <property type="evidence" value="ECO:0007669"/>
    <property type="project" value="InterPro"/>
</dbReference>
<evidence type="ECO:0000256" key="2">
    <source>
        <dbReference type="ARBA" id="ARBA00019841"/>
    </source>
</evidence>
<feature type="coiled-coil region" evidence="6">
    <location>
        <begin position="306"/>
        <end position="347"/>
    </location>
</feature>
<dbReference type="InterPro" id="IPR003156">
    <property type="entry name" value="DHHA1_dom"/>
</dbReference>
<dbReference type="Pfam" id="PF01368">
    <property type="entry name" value="DHH"/>
    <property type="match status" value="1"/>
</dbReference>
<evidence type="ECO:0000256" key="6">
    <source>
        <dbReference type="SAM" id="Coils"/>
    </source>
</evidence>
<evidence type="ECO:0000256" key="5">
    <source>
        <dbReference type="ARBA" id="ARBA00022839"/>
    </source>
</evidence>
<protein>
    <recommendedName>
        <fullName evidence="2">Single-stranded-DNA-specific exonuclease RecJ</fullName>
    </recommendedName>
</protein>
<dbReference type="InterPro" id="IPR004610">
    <property type="entry name" value="RecJ"/>
</dbReference>
<dbReference type="GO" id="GO:0008409">
    <property type="term" value="F:5'-3' exonuclease activity"/>
    <property type="evidence" value="ECO:0007669"/>
    <property type="project" value="InterPro"/>
</dbReference>
<dbReference type="EMBL" id="QUZK01000014">
    <property type="protein sequence ID" value="RFF31949.1"/>
    <property type="molecule type" value="Genomic_DNA"/>
</dbReference>
<keyword evidence="4" id="KW-0378">Hydrolase</keyword>
<dbReference type="GO" id="GO:0006310">
    <property type="term" value="P:DNA recombination"/>
    <property type="evidence" value="ECO:0007669"/>
    <property type="project" value="InterPro"/>
</dbReference>
<evidence type="ECO:0000256" key="1">
    <source>
        <dbReference type="ARBA" id="ARBA00005915"/>
    </source>
</evidence>
<dbReference type="InterPro" id="IPR038763">
    <property type="entry name" value="DHH_sf"/>
</dbReference>
<dbReference type="Gene3D" id="3.10.310.30">
    <property type="match status" value="1"/>
</dbReference>
<dbReference type="InterPro" id="IPR001667">
    <property type="entry name" value="DDH_dom"/>
</dbReference>
<dbReference type="Gene3D" id="3.90.1640.30">
    <property type="match status" value="1"/>
</dbReference>
<dbReference type="Pfam" id="PF02272">
    <property type="entry name" value="DHHA1"/>
    <property type="match status" value="1"/>
</dbReference>
<dbReference type="SUPFAM" id="SSF64182">
    <property type="entry name" value="DHH phosphoesterases"/>
    <property type="match status" value="1"/>
</dbReference>
<dbReference type="PANTHER" id="PTHR30255">
    <property type="entry name" value="SINGLE-STRANDED-DNA-SPECIFIC EXONUCLEASE RECJ"/>
    <property type="match status" value="1"/>
</dbReference>
<dbReference type="AlphaFoldDB" id="A0A3E1KBT0"/>
<dbReference type="FunFam" id="3.90.1640.30:FF:000001">
    <property type="entry name" value="Single-stranded-DNA-specific exonuclease RecJ"/>
    <property type="match status" value="1"/>
</dbReference>
<dbReference type="PANTHER" id="PTHR30255:SF2">
    <property type="entry name" value="SINGLE-STRANDED-DNA-SPECIFIC EXONUCLEASE RECJ"/>
    <property type="match status" value="1"/>
</dbReference>
<evidence type="ECO:0000313" key="10">
    <source>
        <dbReference type="EMBL" id="RFF31949.1"/>
    </source>
</evidence>
<evidence type="ECO:0000259" key="9">
    <source>
        <dbReference type="Pfam" id="PF17768"/>
    </source>
</evidence>
<feature type="domain" description="RecJ OB" evidence="9">
    <location>
        <begin position="466"/>
        <end position="568"/>
    </location>
</feature>
<dbReference type="NCBIfam" id="TIGR00644">
    <property type="entry name" value="recJ"/>
    <property type="match status" value="1"/>
</dbReference>
<organism evidence="10 11">
    <name type="scientific">Wenzhouxiangella sediminis</name>
    <dbReference type="NCBI Taxonomy" id="1792836"/>
    <lineage>
        <taxon>Bacteria</taxon>
        <taxon>Pseudomonadati</taxon>
        <taxon>Pseudomonadota</taxon>
        <taxon>Gammaproteobacteria</taxon>
        <taxon>Chromatiales</taxon>
        <taxon>Wenzhouxiangellaceae</taxon>
        <taxon>Wenzhouxiangella</taxon>
    </lineage>
</organism>
<dbReference type="OrthoDB" id="9809852at2"/>
<comment type="similarity">
    <text evidence="1">Belongs to the RecJ family.</text>
</comment>
<name>A0A3E1KBT0_9GAMM</name>
<comment type="caution">
    <text evidence="10">The sequence shown here is derived from an EMBL/GenBank/DDBJ whole genome shotgun (WGS) entry which is preliminary data.</text>
</comment>